<protein>
    <recommendedName>
        <fullName evidence="3">Chemotaxis protein</fullName>
    </recommendedName>
</protein>
<keyword evidence="2" id="KW-1185">Reference proteome</keyword>
<organism evidence="1 2">
    <name type="scientific">Streptococcus pantholopis</name>
    <dbReference type="NCBI Taxonomy" id="1811193"/>
    <lineage>
        <taxon>Bacteria</taxon>
        <taxon>Bacillati</taxon>
        <taxon>Bacillota</taxon>
        <taxon>Bacilli</taxon>
        <taxon>Lactobacillales</taxon>
        <taxon>Streptococcaceae</taxon>
        <taxon>Streptococcus</taxon>
    </lineage>
</organism>
<dbReference type="OrthoDB" id="2226703at2"/>
<dbReference type="AlphaFoldDB" id="A0A172Q5N4"/>
<sequence>MDVVSAVTSALTGKSEEEIKAIRKALEWEAVKSLLAPSLKSERRSLVSDYDEKISARALQAKSEIEALGGQLDKAIKGAGRKAIETVLSDHLNDYDKI</sequence>
<name>A0A172Q5N4_9STRE</name>
<accession>A0A172Q5N4</accession>
<dbReference type="KEGG" id="spat:A0O21_01385"/>
<dbReference type="RefSeq" id="WP_067060318.1">
    <property type="nucleotide sequence ID" value="NZ_CP014699.1"/>
</dbReference>
<reference evidence="1 2" key="1">
    <citation type="journal article" date="2016" name="Int. J. Syst. Evol. Microbiol.">
        <title>Streptococcuspantholopis sp. nov., isolated from faeces of the Tibetan antelope (Pantholops hodgsonii).</title>
        <authorList>
            <person name="Bai X."/>
            <person name="Xiong Y."/>
            <person name="Lu S."/>
            <person name="Jin D."/>
            <person name="Lai X."/>
            <person name="Yang J."/>
            <person name="Niu L."/>
            <person name="Hu S."/>
            <person name="Meng X."/>
            <person name="Pu J."/>
            <person name="Ye C."/>
            <person name="Xu J."/>
        </authorList>
    </citation>
    <scope>NUCLEOTIDE SEQUENCE [LARGE SCALE GENOMIC DNA]</scope>
    <source>
        <strain evidence="1 2">TA 26</strain>
    </source>
</reference>
<evidence type="ECO:0000313" key="1">
    <source>
        <dbReference type="EMBL" id="AND78779.1"/>
    </source>
</evidence>
<dbReference type="Proteomes" id="UP000077317">
    <property type="component" value="Chromosome"/>
</dbReference>
<gene>
    <name evidence="1" type="ORF">A0O21_01385</name>
</gene>
<dbReference type="STRING" id="1811193.A0O21_01385"/>
<evidence type="ECO:0000313" key="2">
    <source>
        <dbReference type="Proteomes" id="UP000077317"/>
    </source>
</evidence>
<evidence type="ECO:0008006" key="3">
    <source>
        <dbReference type="Google" id="ProtNLM"/>
    </source>
</evidence>
<reference evidence="2" key="2">
    <citation type="submission" date="2016-03" db="EMBL/GenBank/DDBJ databases">
        <title>Streptococcus antelopensis sp. nov., isolated from the feces of the Tibetan antelope (Pantholops hodgsonii) in Hoh Xil National Nature Reserve, Qinghai, China.</title>
        <authorList>
            <person name="Bai X."/>
        </authorList>
    </citation>
    <scope>NUCLEOTIDE SEQUENCE [LARGE SCALE GENOMIC DNA]</scope>
    <source>
        <strain evidence="2">TA 26</strain>
    </source>
</reference>
<proteinExistence type="predicted"/>
<dbReference type="EMBL" id="CP014699">
    <property type="protein sequence ID" value="AND78779.1"/>
    <property type="molecule type" value="Genomic_DNA"/>
</dbReference>